<proteinExistence type="predicted"/>
<evidence type="ECO:0008006" key="3">
    <source>
        <dbReference type="Google" id="ProtNLM"/>
    </source>
</evidence>
<organism evidence="1 2">
    <name type="scientific">Zosterops borbonicus</name>
    <dbReference type="NCBI Taxonomy" id="364589"/>
    <lineage>
        <taxon>Eukaryota</taxon>
        <taxon>Metazoa</taxon>
        <taxon>Chordata</taxon>
        <taxon>Craniata</taxon>
        <taxon>Vertebrata</taxon>
        <taxon>Euteleostomi</taxon>
        <taxon>Archelosauria</taxon>
        <taxon>Archosauria</taxon>
        <taxon>Dinosauria</taxon>
        <taxon>Saurischia</taxon>
        <taxon>Theropoda</taxon>
        <taxon>Coelurosauria</taxon>
        <taxon>Aves</taxon>
        <taxon>Neognathae</taxon>
        <taxon>Neoaves</taxon>
        <taxon>Telluraves</taxon>
        <taxon>Australaves</taxon>
        <taxon>Passeriformes</taxon>
        <taxon>Sylvioidea</taxon>
        <taxon>Zosteropidae</taxon>
        <taxon>Zosterops</taxon>
    </lineage>
</organism>
<evidence type="ECO:0000313" key="2">
    <source>
        <dbReference type="Proteomes" id="UP000796761"/>
    </source>
</evidence>
<accession>A0A8K1LD57</accession>
<dbReference type="OrthoDB" id="10487125at2759"/>
<reference evidence="1" key="1">
    <citation type="submission" date="2019-04" db="EMBL/GenBank/DDBJ databases">
        <title>Genome assembly of Zosterops borbonicus 15179.</title>
        <authorList>
            <person name="Leroy T."/>
            <person name="Anselmetti Y."/>
            <person name="Tilak M.-K."/>
            <person name="Nabholz B."/>
        </authorList>
    </citation>
    <scope>NUCLEOTIDE SEQUENCE</scope>
    <source>
        <strain evidence="1">HGM_15179</strain>
        <tissue evidence="1">Muscle</tissue>
    </source>
</reference>
<evidence type="ECO:0000313" key="1">
    <source>
        <dbReference type="EMBL" id="TRZ09452.1"/>
    </source>
</evidence>
<dbReference type="EMBL" id="SWJQ01001069">
    <property type="protein sequence ID" value="TRZ09452.1"/>
    <property type="molecule type" value="Genomic_DNA"/>
</dbReference>
<dbReference type="Proteomes" id="UP000796761">
    <property type="component" value="Unassembled WGS sequence"/>
</dbReference>
<gene>
    <name evidence="1" type="ORF">HGM15179_017654</name>
</gene>
<comment type="caution">
    <text evidence="1">The sequence shown here is derived from an EMBL/GenBank/DDBJ whole genome shotgun (WGS) entry which is preliminary data.</text>
</comment>
<keyword evidence="2" id="KW-1185">Reference proteome</keyword>
<dbReference type="AlphaFoldDB" id="A0A8K1LD57"/>
<name>A0A8K1LD57_9PASS</name>
<protein>
    <recommendedName>
        <fullName evidence="3">Reverse transcriptase domain-containing protein</fullName>
    </recommendedName>
</protein>
<sequence length="262" mass="29300">MKSELLRPPTRAGLPTLQQLEPAKPNKTLLLKVNPEGLTIPRDTLGTILGPVLFNIIINALDTGYKWILSKFTDDTELGESVDSLEGREALQRDIDKLEDRAITSCMKFNKGKCQILHLGQDNSGYTDRLGNKRLESSAMERHLEVLVDGNTINYKGTILGPVLFNIIINALDTGYKWILSKFTDDTELGESVDSLEGREALQRDIDKLEDRAITSCMKFNKGKCQILHLGQDNSGYTDRLGNKRLESSAMERHLEVLVDGK</sequence>
<dbReference type="PANTHER" id="PTHR33332">
    <property type="entry name" value="REVERSE TRANSCRIPTASE DOMAIN-CONTAINING PROTEIN"/>
    <property type="match status" value="1"/>
</dbReference>